<dbReference type="RefSeq" id="WP_289957603.1">
    <property type="nucleotide sequence ID" value="NZ_JAUEMJ010000003.1"/>
</dbReference>
<dbReference type="Proteomes" id="UP001171902">
    <property type="component" value="Unassembled WGS sequence"/>
</dbReference>
<comment type="caution">
    <text evidence="2">The sequence shown here is derived from an EMBL/GenBank/DDBJ whole genome shotgun (WGS) entry which is preliminary data.</text>
</comment>
<reference evidence="2" key="1">
    <citation type="submission" date="2023-06" db="EMBL/GenBank/DDBJ databases">
        <title>Gycomyces niveus sp.nov., a novel actinomycete isolated from soil in Shouguang.</title>
        <authorList>
            <person name="Yang X."/>
            <person name="Zhao J."/>
        </authorList>
    </citation>
    <scope>NUCLEOTIDE SEQUENCE</scope>
    <source>
        <strain evidence="2">NEAU C2</strain>
    </source>
</reference>
<dbReference type="EMBL" id="JAUEMJ010000003">
    <property type="protein sequence ID" value="MDN3240685.1"/>
    <property type="molecule type" value="Genomic_DNA"/>
</dbReference>
<proteinExistence type="predicted"/>
<feature type="compositionally biased region" description="Gly residues" evidence="1">
    <location>
        <begin position="11"/>
        <end position="22"/>
    </location>
</feature>
<evidence type="ECO:0000256" key="1">
    <source>
        <dbReference type="SAM" id="MobiDB-lite"/>
    </source>
</evidence>
<gene>
    <name evidence="2" type="ORF">QWI33_13185</name>
</gene>
<feature type="region of interest" description="Disordered" evidence="1">
    <location>
        <begin position="1"/>
        <end position="27"/>
    </location>
</feature>
<protein>
    <submittedName>
        <fullName evidence="2">Uncharacterized protein</fullName>
    </submittedName>
</protein>
<sequence>MAERITAARGFGCGDQGSGSGGMDPWQDFDRIDGTLQGCQHNELQVVVYLEALPKELEQSAQMRCGASEPFCGNLMRWRRHDAVQDRGVCFGE</sequence>
<organism evidence="2 3">
    <name type="scientific">Glycomyces tritici</name>
    <dbReference type="NCBI Taxonomy" id="2665176"/>
    <lineage>
        <taxon>Bacteria</taxon>
        <taxon>Bacillati</taxon>
        <taxon>Actinomycetota</taxon>
        <taxon>Actinomycetes</taxon>
        <taxon>Glycomycetales</taxon>
        <taxon>Glycomycetaceae</taxon>
        <taxon>Glycomyces</taxon>
    </lineage>
</organism>
<evidence type="ECO:0000313" key="3">
    <source>
        <dbReference type="Proteomes" id="UP001171902"/>
    </source>
</evidence>
<accession>A0ABT7YPV6</accession>
<name>A0ABT7YPV6_9ACTN</name>
<keyword evidence="3" id="KW-1185">Reference proteome</keyword>
<evidence type="ECO:0000313" key="2">
    <source>
        <dbReference type="EMBL" id="MDN3240685.1"/>
    </source>
</evidence>